<accession>A0A7W6NXS0</accession>
<dbReference type="Proteomes" id="UP000557392">
    <property type="component" value="Unassembled WGS sequence"/>
</dbReference>
<reference evidence="2 3" key="1">
    <citation type="submission" date="2020-08" db="EMBL/GenBank/DDBJ databases">
        <title>Genomic Encyclopedia of Type Strains, Phase IV (KMG-IV): sequencing the most valuable type-strain genomes for metagenomic binning, comparative biology and taxonomic classification.</title>
        <authorList>
            <person name="Goeker M."/>
        </authorList>
    </citation>
    <scope>NUCLEOTIDE SEQUENCE [LARGE SCALE GENOMIC DNA]</scope>
    <source>
        <strain evidence="2 3">DSM 101806</strain>
    </source>
</reference>
<dbReference type="AlphaFoldDB" id="A0A7W6NXS0"/>
<dbReference type="InterPro" id="IPR021255">
    <property type="entry name" value="DUF2807"/>
</dbReference>
<dbReference type="Pfam" id="PF10988">
    <property type="entry name" value="DUF2807"/>
    <property type="match status" value="1"/>
</dbReference>
<dbReference type="EMBL" id="JACIEH010000003">
    <property type="protein sequence ID" value="MBB4099563.1"/>
    <property type="molecule type" value="Genomic_DNA"/>
</dbReference>
<evidence type="ECO:0000259" key="1">
    <source>
        <dbReference type="Pfam" id="PF10988"/>
    </source>
</evidence>
<protein>
    <recommendedName>
        <fullName evidence="1">Putative auto-transporter adhesin head GIN domain-containing protein</fullName>
    </recommendedName>
</protein>
<sequence length="235" mass="24151">MHRLALAPLLLLLGAAAPGDERVVMVTGFDRLRIDGPFAVEVAPGSPGVTISGDRAAIDAVNVRVDASTLILNSGTQSWESAAGKMASGARIRVTVPALRVVQTNGGTQLKLAEMRGDKLDVAQNGTGRIDITRVDAQDISLTLAGSGTIAIAGTAMRARVRLYGSSSLDAAAFTTADAQLVSGSSGELAMTVRYNARISTTSSGVVRVLGDAKCAVIGQGPVECADFEKGREAN</sequence>
<name>A0A7W6NXS0_9SPHN</name>
<gene>
    <name evidence="2" type="ORF">GGR46_003135</name>
</gene>
<keyword evidence="3" id="KW-1185">Reference proteome</keyword>
<evidence type="ECO:0000313" key="3">
    <source>
        <dbReference type="Proteomes" id="UP000557392"/>
    </source>
</evidence>
<dbReference type="Gene3D" id="2.160.20.120">
    <property type="match status" value="1"/>
</dbReference>
<organism evidence="2 3">
    <name type="scientific">Sphingomonas kyeonggiensis</name>
    <dbReference type="NCBI Taxonomy" id="1268553"/>
    <lineage>
        <taxon>Bacteria</taxon>
        <taxon>Pseudomonadati</taxon>
        <taxon>Pseudomonadota</taxon>
        <taxon>Alphaproteobacteria</taxon>
        <taxon>Sphingomonadales</taxon>
        <taxon>Sphingomonadaceae</taxon>
        <taxon>Sphingomonas</taxon>
    </lineage>
</organism>
<evidence type="ECO:0000313" key="2">
    <source>
        <dbReference type="EMBL" id="MBB4099563.1"/>
    </source>
</evidence>
<proteinExistence type="predicted"/>
<feature type="domain" description="Putative auto-transporter adhesin head GIN" evidence="1">
    <location>
        <begin position="29"/>
        <end position="213"/>
    </location>
</feature>
<dbReference type="RefSeq" id="WP_183998949.1">
    <property type="nucleotide sequence ID" value="NZ_JACIEH010000003.1"/>
</dbReference>
<comment type="caution">
    <text evidence="2">The sequence shown here is derived from an EMBL/GenBank/DDBJ whole genome shotgun (WGS) entry which is preliminary data.</text>
</comment>